<dbReference type="Proteomes" id="UP000760480">
    <property type="component" value="Unassembled WGS sequence"/>
</dbReference>
<evidence type="ECO:0008006" key="4">
    <source>
        <dbReference type="Google" id="ProtNLM"/>
    </source>
</evidence>
<dbReference type="EMBL" id="SPMZ01000069">
    <property type="protein sequence ID" value="NMQ20920.1"/>
    <property type="molecule type" value="Genomic_DNA"/>
</dbReference>
<sequence>MEIAEGPWFEVAGHDDGFTGWRDQQGLFATSTLDGAVIGLFSAILQYACAERDSLAVLHAGAVSDGHTALVLAEAGGSGKSTLTAALLARGYRYLSDDVVPLERGGCVIPAPIPLQPQGWQRAGPGRTLPRTTAPTGLAQRRPPVAVFVTSRICPAPP</sequence>
<accession>A0ABX1TNC9</accession>
<dbReference type="SUPFAM" id="SSF53795">
    <property type="entry name" value="PEP carboxykinase-like"/>
    <property type="match status" value="1"/>
</dbReference>
<name>A0ABX1TNC9_9GAMM</name>
<evidence type="ECO:0000313" key="2">
    <source>
        <dbReference type="EMBL" id="NMQ20920.1"/>
    </source>
</evidence>
<gene>
    <name evidence="2" type="ORF">E4P82_18030</name>
</gene>
<dbReference type="InterPro" id="IPR027417">
    <property type="entry name" value="P-loop_NTPase"/>
</dbReference>
<evidence type="ECO:0000313" key="3">
    <source>
        <dbReference type="Proteomes" id="UP000760480"/>
    </source>
</evidence>
<feature type="region of interest" description="Disordered" evidence="1">
    <location>
        <begin position="119"/>
        <end position="141"/>
    </location>
</feature>
<keyword evidence="3" id="KW-1185">Reference proteome</keyword>
<reference evidence="2 3" key="1">
    <citation type="submission" date="2019-03" db="EMBL/GenBank/DDBJ databases">
        <title>Metabolic reconstructions from genomes of highly enriched 'Candidatus Accumulibacter' and 'Candidatus Competibacter' bioreactor populations.</title>
        <authorList>
            <person name="Annavajhala M.K."/>
            <person name="Welles L."/>
            <person name="Abbas B."/>
            <person name="Sorokin D."/>
            <person name="Park H."/>
            <person name="Van Loosdrecht M."/>
            <person name="Chandran K."/>
        </authorList>
    </citation>
    <scope>NUCLEOTIDE SEQUENCE [LARGE SCALE GENOMIC DNA]</scope>
    <source>
        <strain evidence="2 3">SBR_G</strain>
    </source>
</reference>
<proteinExistence type="predicted"/>
<protein>
    <recommendedName>
        <fullName evidence="4">HPr kinase/phosphorylase C-terminal domain-containing protein</fullName>
    </recommendedName>
</protein>
<comment type="caution">
    <text evidence="2">The sequence shown here is derived from an EMBL/GenBank/DDBJ whole genome shotgun (WGS) entry which is preliminary data.</text>
</comment>
<dbReference type="Gene3D" id="3.40.50.300">
    <property type="entry name" value="P-loop containing nucleotide triphosphate hydrolases"/>
    <property type="match status" value="1"/>
</dbReference>
<evidence type="ECO:0000256" key="1">
    <source>
        <dbReference type="SAM" id="MobiDB-lite"/>
    </source>
</evidence>
<organism evidence="2 3">
    <name type="scientific">Candidatus Competibacter phosphatis</name>
    <dbReference type="NCBI Taxonomy" id="221280"/>
    <lineage>
        <taxon>Bacteria</taxon>
        <taxon>Pseudomonadati</taxon>
        <taxon>Pseudomonadota</taxon>
        <taxon>Gammaproteobacteria</taxon>
        <taxon>Candidatus Competibacteraceae</taxon>
        <taxon>Candidatus Competibacter</taxon>
    </lineage>
</organism>